<dbReference type="OrthoDB" id="2374547at2"/>
<evidence type="ECO:0000313" key="1">
    <source>
        <dbReference type="EMBL" id="SIS78261.1"/>
    </source>
</evidence>
<dbReference type="Proteomes" id="UP000186156">
    <property type="component" value="Unassembled WGS sequence"/>
</dbReference>
<dbReference type="Pfam" id="PF08741">
    <property type="entry name" value="YwhD"/>
    <property type="match status" value="1"/>
</dbReference>
<organism evidence="1 2">
    <name type="scientific">Alicyclobacillus vulcanalis</name>
    <dbReference type="NCBI Taxonomy" id="252246"/>
    <lineage>
        <taxon>Bacteria</taxon>
        <taxon>Bacillati</taxon>
        <taxon>Bacillota</taxon>
        <taxon>Bacilli</taxon>
        <taxon>Bacillales</taxon>
        <taxon>Alicyclobacillaceae</taxon>
        <taxon>Alicyclobacillus</taxon>
    </lineage>
</organism>
<proteinExistence type="predicted"/>
<dbReference type="STRING" id="252246.SAMN05421799_10438"/>
<gene>
    <name evidence="1" type="ORF">SAMN05421799_10438</name>
</gene>
<accession>A0A1N7LX29</accession>
<evidence type="ECO:0000313" key="2">
    <source>
        <dbReference type="Proteomes" id="UP000186156"/>
    </source>
</evidence>
<dbReference type="InterPro" id="IPR014852">
    <property type="entry name" value="YwhD"/>
</dbReference>
<keyword evidence="2" id="KW-1185">Reference proteome</keyword>
<dbReference type="RefSeq" id="WP_076346071.1">
    <property type="nucleotide sequence ID" value="NZ_FTOO01000004.1"/>
</dbReference>
<dbReference type="AlphaFoldDB" id="A0A1N7LX29"/>
<reference evidence="2" key="1">
    <citation type="submission" date="2017-01" db="EMBL/GenBank/DDBJ databases">
        <authorList>
            <person name="Varghese N."/>
            <person name="Submissions S."/>
        </authorList>
    </citation>
    <scope>NUCLEOTIDE SEQUENCE [LARGE SCALE GENOMIC DNA]</scope>
    <source>
        <strain evidence="2">DSM 16176</strain>
    </source>
</reference>
<protein>
    <submittedName>
        <fullName evidence="1">YwhD family protein</fullName>
    </submittedName>
</protein>
<dbReference type="EMBL" id="FTOO01000004">
    <property type="protein sequence ID" value="SIS78261.1"/>
    <property type="molecule type" value="Genomic_DNA"/>
</dbReference>
<sequence length="156" mass="17271">MQKLGLTGQSKQPHASDDQMKGISAVLMDGDEIFIDNNAIHAKSRVEIGVKFVGSLEEVPHPRRVVGLWVSLKRFEGGMGYNGVHAFEMWIDSEAQLGYKKLADHVNAMDKAVKGKVDLSLLSPDEVQKFATFLQSIRPDLWENASPAFREAFSAV</sequence>
<name>A0A1N7LX29_9BACL</name>